<dbReference type="CDD" id="cd00086">
    <property type="entry name" value="homeodomain"/>
    <property type="match status" value="1"/>
</dbReference>
<proteinExistence type="predicted"/>
<name>A0A367R7Q5_9NOSO</name>
<dbReference type="Gene3D" id="1.10.10.10">
    <property type="entry name" value="Winged helix-like DNA-binding domain superfamily/Winged helix DNA-binding domain"/>
    <property type="match status" value="1"/>
</dbReference>
<dbReference type="InterPro" id="IPR036388">
    <property type="entry name" value="WH-like_DNA-bd_sf"/>
</dbReference>
<reference evidence="1" key="1">
    <citation type="submission" date="2016-04" db="EMBL/GenBank/DDBJ databases">
        <authorList>
            <person name="Tabuchi Yagui T.R."/>
        </authorList>
    </citation>
    <scope>NUCLEOTIDE SEQUENCE [LARGE SCALE GENOMIC DNA]</scope>
    <source>
        <strain evidence="1">NIES-26</strain>
    </source>
</reference>
<dbReference type="AlphaFoldDB" id="A0A367R7Q5"/>
<protein>
    <submittedName>
        <fullName evidence="1">Uncharacterized protein</fullName>
    </submittedName>
</protein>
<dbReference type="EMBL" id="LXQD01000215">
    <property type="protein sequence ID" value="RCJ31960.1"/>
    <property type="molecule type" value="Genomic_DNA"/>
</dbReference>
<dbReference type="Proteomes" id="UP000252107">
    <property type="component" value="Unassembled WGS sequence"/>
</dbReference>
<keyword evidence="2" id="KW-1185">Reference proteome</keyword>
<organism evidence="1 2">
    <name type="scientific">Nostoc minutum NIES-26</name>
    <dbReference type="NCBI Taxonomy" id="1844469"/>
    <lineage>
        <taxon>Bacteria</taxon>
        <taxon>Bacillati</taxon>
        <taxon>Cyanobacteriota</taxon>
        <taxon>Cyanophyceae</taxon>
        <taxon>Nostocales</taxon>
        <taxon>Nostocaceae</taxon>
        <taxon>Nostoc</taxon>
    </lineage>
</organism>
<dbReference type="GO" id="GO:0003677">
    <property type="term" value="F:DNA binding"/>
    <property type="evidence" value="ECO:0007669"/>
    <property type="project" value="InterPro"/>
</dbReference>
<evidence type="ECO:0000313" key="1">
    <source>
        <dbReference type="EMBL" id="RCJ31960.1"/>
    </source>
</evidence>
<gene>
    <name evidence="1" type="ORF">A6770_19115</name>
</gene>
<dbReference type="InterPro" id="IPR001356">
    <property type="entry name" value="HD"/>
</dbReference>
<sequence>MRITKHRQKILDALEQWFRIHKQGPTLEELCQELGMQPCQKATVQKWLQTMRGIDVEWDNHSARSLRLLTSEPEKPSLQLSVTDTLR</sequence>
<accession>A0A367R7Q5</accession>
<comment type="caution">
    <text evidence="1">The sequence shown here is derived from an EMBL/GenBank/DDBJ whole genome shotgun (WGS) entry which is preliminary data.</text>
</comment>
<evidence type="ECO:0000313" key="2">
    <source>
        <dbReference type="Proteomes" id="UP000252107"/>
    </source>
</evidence>